<feature type="compositionally biased region" description="Basic and acidic residues" evidence="10">
    <location>
        <begin position="417"/>
        <end position="428"/>
    </location>
</feature>
<dbReference type="OrthoDB" id="10053709at2759"/>
<feature type="compositionally biased region" description="Basic residues" evidence="10">
    <location>
        <begin position="523"/>
        <end position="534"/>
    </location>
</feature>
<comment type="caution">
    <text evidence="9">Lacks conserved residue(s) required for the propagation of feature annotation.</text>
</comment>
<dbReference type="InterPro" id="IPR001134">
    <property type="entry name" value="Netrin_domain"/>
</dbReference>
<accession>A0A7M7KXA6</accession>
<evidence type="ECO:0000256" key="10">
    <source>
        <dbReference type="SAM" id="MobiDB-lite"/>
    </source>
</evidence>
<evidence type="ECO:0000256" key="9">
    <source>
        <dbReference type="PROSITE-ProRule" id="PRU00090"/>
    </source>
</evidence>
<dbReference type="GO" id="GO:0030154">
    <property type="term" value="P:cell differentiation"/>
    <property type="evidence" value="ECO:0007669"/>
    <property type="project" value="UniProtKB-KW"/>
</dbReference>
<dbReference type="GO" id="GO:0017147">
    <property type="term" value="F:Wnt-protein binding"/>
    <property type="evidence" value="ECO:0007669"/>
    <property type="project" value="TreeGrafter"/>
</dbReference>
<evidence type="ECO:0000256" key="4">
    <source>
        <dbReference type="ARBA" id="ARBA00022525"/>
    </source>
</evidence>
<dbReference type="InterPro" id="IPR020067">
    <property type="entry name" value="Frizzled_dom"/>
</dbReference>
<dbReference type="InterPro" id="IPR036790">
    <property type="entry name" value="Frizzled_dom_sf"/>
</dbReference>
<dbReference type="Proteomes" id="UP000594260">
    <property type="component" value="Unplaced"/>
</dbReference>
<name>A0A7M7KXA6_VARDE</name>
<feature type="disulfide bond" evidence="9">
    <location>
        <begin position="223"/>
        <end position="247"/>
    </location>
</feature>
<proteinExistence type="inferred from homology"/>
<feature type="compositionally biased region" description="Basic residues" evidence="10">
    <location>
        <begin position="894"/>
        <end position="909"/>
    </location>
</feature>
<keyword evidence="8 9" id="KW-1015">Disulfide bond</keyword>
<dbReference type="PROSITE" id="PS50189">
    <property type="entry name" value="NTR"/>
    <property type="match status" value="1"/>
</dbReference>
<dbReference type="Gene3D" id="2.40.50.120">
    <property type="match status" value="1"/>
</dbReference>
<dbReference type="GeneID" id="111255424"/>
<organism evidence="13 14">
    <name type="scientific">Varroa destructor</name>
    <name type="common">Honeybee mite</name>
    <dbReference type="NCBI Taxonomy" id="109461"/>
    <lineage>
        <taxon>Eukaryota</taxon>
        <taxon>Metazoa</taxon>
        <taxon>Ecdysozoa</taxon>
        <taxon>Arthropoda</taxon>
        <taxon>Chelicerata</taxon>
        <taxon>Arachnida</taxon>
        <taxon>Acari</taxon>
        <taxon>Parasitiformes</taxon>
        <taxon>Mesostigmata</taxon>
        <taxon>Gamasina</taxon>
        <taxon>Dermanyssoidea</taxon>
        <taxon>Varroidae</taxon>
        <taxon>Varroa</taxon>
    </lineage>
</organism>
<feature type="region of interest" description="Disordered" evidence="10">
    <location>
        <begin position="712"/>
        <end position="791"/>
    </location>
</feature>
<reference evidence="13" key="1">
    <citation type="submission" date="2021-01" db="UniProtKB">
        <authorList>
            <consortium name="EnsemblMetazoa"/>
        </authorList>
    </citation>
    <scope>IDENTIFICATION</scope>
</reference>
<dbReference type="GO" id="GO:0035567">
    <property type="term" value="P:non-canonical Wnt signaling pathway"/>
    <property type="evidence" value="ECO:0007669"/>
    <property type="project" value="TreeGrafter"/>
</dbReference>
<keyword evidence="4" id="KW-0964">Secreted</keyword>
<dbReference type="InParanoid" id="A0A7M7KXA6"/>
<feature type="compositionally biased region" description="Acidic residues" evidence="10">
    <location>
        <begin position="913"/>
        <end position="922"/>
    </location>
</feature>
<evidence type="ECO:0000256" key="1">
    <source>
        <dbReference type="ARBA" id="ARBA00004613"/>
    </source>
</evidence>
<dbReference type="GO" id="GO:0005615">
    <property type="term" value="C:extracellular space"/>
    <property type="evidence" value="ECO:0007669"/>
    <property type="project" value="TreeGrafter"/>
</dbReference>
<evidence type="ECO:0000259" key="12">
    <source>
        <dbReference type="PROSITE" id="PS50189"/>
    </source>
</evidence>
<feature type="compositionally biased region" description="Basic and acidic residues" evidence="10">
    <location>
        <begin position="750"/>
        <end position="771"/>
    </location>
</feature>
<evidence type="ECO:0008006" key="15">
    <source>
        <dbReference type="Google" id="ProtNLM"/>
    </source>
</evidence>
<dbReference type="PANTHER" id="PTHR11309">
    <property type="entry name" value="FRIZZLED"/>
    <property type="match status" value="1"/>
</dbReference>
<evidence type="ECO:0000256" key="6">
    <source>
        <dbReference type="ARBA" id="ARBA00022729"/>
    </source>
</evidence>
<dbReference type="GO" id="GO:0060070">
    <property type="term" value="P:canonical Wnt signaling pathway"/>
    <property type="evidence" value="ECO:0007669"/>
    <property type="project" value="TreeGrafter"/>
</dbReference>
<dbReference type="KEGG" id="vde:111255424"/>
<evidence type="ECO:0000313" key="14">
    <source>
        <dbReference type="Proteomes" id="UP000594260"/>
    </source>
</evidence>
<feature type="region of interest" description="Disordered" evidence="10">
    <location>
        <begin position="470"/>
        <end position="579"/>
    </location>
</feature>
<sequence length="922" mass="102807">MGSQHIGIGGARREDTTQGSISPTFICHESVPDVPVVTAVLVAVTAVVSLPQMETSAEQVSASRFSMRRSSLKFSRSQRPLGMLPSTSQRIVLLSILVCFGSNVEYVSGFAFSFGRHPGPGDWAQLSTAALDGPLPVLSRASAFATSCVPIPRNMSLCQGLEYSKMRLPNLLEHDTIDEALEQSASWVHLYKLRCHADTQKFLCSLFAPVCLETPIFPCRSLCEAVRGACESAMLKYGYPWPDMVSCDKFPEDDMCVTAGDRDDGGSAACRACAQPENSESLLDNFCRADFVIRARSRRVKGSSVLKTKTSRIFKLTESIITKKDLKSPEFRNANMSDCCSNLDRKVSKRNPHLLIMGTRDGDGNLVPTFLMEWKRGSPSFKKSIKMMQKINCAHSAIVEHNPLDPVTARKSLSKTSSKDRQFVRKNSEEDDGSAEARRRESPPSSPRIQFDLSENFRREMELHNIAAEQERAYEEQMKQREKERKRKENRRRKGDRRAKAGMTARADEAGSEKEQQSVQKAPKGRGRDHKRKTTTITTAALDTEKTDEQTNAPPPSAFTDTPHLKEGHKPSHDTRENRHVHKDSLGELEMVIDSVEPHGPLRIEKKIRHEETKTYHHNGRVHMHKLEAVENKPHHSEHHGTEGYRHVQDHYDPVEESHDYESAKNKHSEAVTAVAAATVHHHNPRSEHAVGLTSESATIHMPSEKSMIELAGEDPSNRPLHRPHHSEDNKPSVKVAEEGEIVTTQMLDEEPRRTSPHPADHEVRHRDEHAHPHRHGGHEQDSARSESLPTAVNAESEYAGTVAPVKEAFLTVLPIIPDEIKEKIDDVTNDDSTDTSHINETDELAPAALDQPATASHSAILSSTTAPAMTTASSTTEGLSDPAGVKTKEGTKRGRKRKNGRRRHHRKRKDEEEAGTQDEFE</sequence>
<evidence type="ECO:0000313" key="13">
    <source>
        <dbReference type="EnsemblMetazoa" id="XP_022673123"/>
    </source>
</evidence>
<feature type="domain" description="FZ" evidence="11">
    <location>
        <begin position="143"/>
        <end position="259"/>
    </location>
</feature>
<protein>
    <recommendedName>
        <fullName evidence="15">FZ domain-containing protein</fullName>
    </recommendedName>
</protein>
<dbReference type="FunFam" id="1.10.2000.10:FF:000001">
    <property type="entry name" value="secreted frizzled-related protein 2"/>
    <property type="match status" value="1"/>
</dbReference>
<evidence type="ECO:0000256" key="3">
    <source>
        <dbReference type="ARBA" id="ARBA00022473"/>
    </source>
</evidence>
<evidence type="ECO:0000256" key="2">
    <source>
        <dbReference type="ARBA" id="ARBA00010054"/>
    </source>
</evidence>
<dbReference type="Pfam" id="PF01392">
    <property type="entry name" value="Fz"/>
    <property type="match status" value="1"/>
</dbReference>
<feature type="compositionally biased region" description="Basic and acidic residues" evidence="10">
    <location>
        <begin position="563"/>
        <end position="579"/>
    </location>
</feature>
<comment type="similarity">
    <text evidence="2">Belongs to the secreted frizzled-related protein (sFRP) family.</text>
</comment>
<dbReference type="InterPro" id="IPR015526">
    <property type="entry name" value="Frizzled/SFRP"/>
</dbReference>
<evidence type="ECO:0000256" key="8">
    <source>
        <dbReference type="ARBA" id="ARBA00023157"/>
    </source>
</evidence>
<dbReference type="SUPFAM" id="SSF50242">
    <property type="entry name" value="TIMP-like"/>
    <property type="match status" value="1"/>
</dbReference>
<feature type="compositionally biased region" description="Basic and acidic residues" evidence="10">
    <location>
        <begin position="506"/>
        <end position="516"/>
    </location>
</feature>
<dbReference type="AlphaFoldDB" id="A0A7M7KXA6"/>
<dbReference type="PANTHER" id="PTHR11309:SF148">
    <property type="entry name" value="SECRETED FRIZZLED-RELATED PROTEIN 1"/>
    <property type="match status" value="1"/>
</dbReference>
<dbReference type="EnsemblMetazoa" id="XM_022817388">
    <property type="protein sequence ID" value="XP_022673123"/>
    <property type="gene ID" value="LOC111255424"/>
</dbReference>
<feature type="compositionally biased region" description="Basic residues" evidence="10">
    <location>
        <begin position="484"/>
        <end position="497"/>
    </location>
</feature>
<comment type="subcellular location">
    <subcellularLocation>
        <location evidence="1">Secreted</location>
    </subcellularLocation>
</comment>
<dbReference type="Gene3D" id="1.10.2000.10">
    <property type="entry name" value="Frizzled cysteine-rich domain"/>
    <property type="match status" value="1"/>
</dbReference>
<keyword evidence="6" id="KW-0732">Signal</keyword>
<feature type="region of interest" description="Disordered" evidence="10">
    <location>
        <begin position="850"/>
        <end position="922"/>
    </location>
</feature>
<evidence type="ECO:0000256" key="7">
    <source>
        <dbReference type="ARBA" id="ARBA00022782"/>
    </source>
</evidence>
<evidence type="ECO:0000256" key="5">
    <source>
        <dbReference type="ARBA" id="ARBA00022687"/>
    </source>
</evidence>
<feature type="disulfide bond" evidence="9">
    <location>
        <begin position="158"/>
        <end position="204"/>
    </location>
</feature>
<keyword evidence="3" id="KW-0217">Developmental protein</keyword>
<feature type="domain" description="NTR" evidence="12">
    <location>
        <begin position="270"/>
        <end position="393"/>
    </location>
</feature>
<keyword evidence="14" id="KW-1185">Reference proteome</keyword>
<feature type="compositionally biased region" description="Basic and acidic residues" evidence="10">
    <location>
        <begin position="726"/>
        <end position="738"/>
    </location>
</feature>
<dbReference type="SUPFAM" id="SSF63501">
    <property type="entry name" value="Frizzled cysteine-rich domain"/>
    <property type="match status" value="1"/>
</dbReference>
<dbReference type="PROSITE" id="PS50038">
    <property type="entry name" value="FZ"/>
    <property type="match status" value="1"/>
</dbReference>
<keyword evidence="5" id="KW-0879">Wnt signaling pathway</keyword>
<dbReference type="SMART" id="SM00063">
    <property type="entry name" value="FRI"/>
    <property type="match status" value="1"/>
</dbReference>
<keyword evidence="7" id="KW-0221">Differentiation</keyword>
<feature type="compositionally biased region" description="Basic and acidic residues" evidence="10">
    <location>
        <begin position="470"/>
        <end position="483"/>
    </location>
</feature>
<dbReference type="InterPro" id="IPR008993">
    <property type="entry name" value="TIMP-like_OB-fold"/>
</dbReference>
<feature type="region of interest" description="Disordered" evidence="10">
    <location>
        <begin position="408"/>
        <end position="453"/>
    </location>
</feature>
<evidence type="ECO:0000259" key="11">
    <source>
        <dbReference type="PROSITE" id="PS50038"/>
    </source>
</evidence>
<dbReference type="RefSeq" id="XP_022673123.1">
    <property type="nucleotide sequence ID" value="XM_022817388.1"/>
</dbReference>
<feature type="compositionally biased region" description="Low complexity" evidence="10">
    <location>
        <begin position="863"/>
        <end position="877"/>
    </location>
</feature>